<keyword evidence="2" id="KW-1185">Reference proteome</keyword>
<accession>A1ZMQ4</accession>
<dbReference type="AlphaFoldDB" id="A1ZMQ4"/>
<reference evidence="1 2" key="1">
    <citation type="submission" date="2007-01" db="EMBL/GenBank/DDBJ databases">
        <authorList>
            <person name="Haygood M."/>
            <person name="Podell S."/>
            <person name="Anderson C."/>
            <person name="Hopkinson B."/>
            <person name="Roe K."/>
            <person name="Barbeau K."/>
            <person name="Gaasterland T."/>
            <person name="Ferriera S."/>
            <person name="Johnson J."/>
            <person name="Kravitz S."/>
            <person name="Beeson K."/>
            <person name="Sutton G."/>
            <person name="Rogers Y.-H."/>
            <person name="Friedman R."/>
            <person name="Frazier M."/>
            <person name="Venter J.C."/>
        </authorList>
    </citation>
    <scope>NUCLEOTIDE SEQUENCE [LARGE SCALE GENOMIC DNA]</scope>
    <source>
        <strain evidence="1 2">ATCC 23134</strain>
    </source>
</reference>
<evidence type="ECO:0000313" key="2">
    <source>
        <dbReference type="Proteomes" id="UP000004095"/>
    </source>
</evidence>
<evidence type="ECO:0000313" key="1">
    <source>
        <dbReference type="EMBL" id="EAY28434.1"/>
    </source>
</evidence>
<dbReference type="Proteomes" id="UP000004095">
    <property type="component" value="Unassembled WGS sequence"/>
</dbReference>
<dbReference type="EMBL" id="AAWS01000016">
    <property type="protein sequence ID" value="EAY28434.1"/>
    <property type="molecule type" value="Genomic_DNA"/>
</dbReference>
<proteinExistence type="predicted"/>
<comment type="caution">
    <text evidence="1">The sequence shown here is derived from an EMBL/GenBank/DDBJ whole genome shotgun (WGS) entry which is preliminary data.</text>
</comment>
<name>A1ZMQ4_MICM2</name>
<gene>
    <name evidence="1" type="ORF">M23134_03997</name>
</gene>
<organism evidence="1 2">
    <name type="scientific">Microscilla marina ATCC 23134</name>
    <dbReference type="NCBI Taxonomy" id="313606"/>
    <lineage>
        <taxon>Bacteria</taxon>
        <taxon>Pseudomonadati</taxon>
        <taxon>Bacteroidota</taxon>
        <taxon>Cytophagia</taxon>
        <taxon>Cytophagales</taxon>
        <taxon>Microscillaceae</taxon>
        <taxon>Microscilla</taxon>
    </lineage>
</organism>
<sequence length="39" mass="4366">MITLSIGANVTQVTKKQSLHHAIAYTFKSLPLKKNRLTL</sequence>
<protein>
    <submittedName>
        <fullName evidence="1">Uncharacterized protein</fullName>
    </submittedName>
</protein>